<reference evidence="1" key="2">
    <citation type="journal article" date="2015" name="Data Brief">
        <title>Shoot transcriptome of the giant reed, Arundo donax.</title>
        <authorList>
            <person name="Barrero R.A."/>
            <person name="Guerrero F.D."/>
            <person name="Moolhuijzen P."/>
            <person name="Goolsby J.A."/>
            <person name="Tidwell J."/>
            <person name="Bellgard S.E."/>
            <person name="Bellgard M.I."/>
        </authorList>
    </citation>
    <scope>NUCLEOTIDE SEQUENCE</scope>
    <source>
        <tissue evidence="1">Shoot tissue taken approximately 20 cm above the soil surface</tissue>
    </source>
</reference>
<proteinExistence type="predicted"/>
<name>A0A0A9AB45_ARUDO</name>
<protein>
    <submittedName>
        <fullName evidence="1">Uncharacterized protein</fullName>
    </submittedName>
</protein>
<organism evidence="1">
    <name type="scientific">Arundo donax</name>
    <name type="common">Giant reed</name>
    <name type="synonym">Donax arundinaceus</name>
    <dbReference type="NCBI Taxonomy" id="35708"/>
    <lineage>
        <taxon>Eukaryota</taxon>
        <taxon>Viridiplantae</taxon>
        <taxon>Streptophyta</taxon>
        <taxon>Embryophyta</taxon>
        <taxon>Tracheophyta</taxon>
        <taxon>Spermatophyta</taxon>
        <taxon>Magnoliopsida</taxon>
        <taxon>Liliopsida</taxon>
        <taxon>Poales</taxon>
        <taxon>Poaceae</taxon>
        <taxon>PACMAD clade</taxon>
        <taxon>Arundinoideae</taxon>
        <taxon>Arundineae</taxon>
        <taxon>Arundo</taxon>
    </lineage>
</organism>
<evidence type="ECO:0000313" key="1">
    <source>
        <dbReference type="EMBL" id="JAD46200.1"/>
    </source>
</evidence>
<reference evidence="1" key="1">
    <citation type="submission" date="2014-09" db="EMBL/GenBank/DDBJ databases">
        <authorList>
            <person name="Magalhaes I.L.F."/>
            <person name="Oliveira U."/>
            <person name="Santos F.R."/>
            <person name="Vidigal T.H.D.A."/>
            <person name="Brescovit A.D."/>
            <person name="Santos A.J."/>
        </authorList>
    </citation>
    <scope>NUCLEOTIDE SEQUENCE</scope>
    <source>
        <tissue evidence="1">Shoot tissue taken approximately 20 cm above the soil surface</tissue>
    </source>
</reference>
<dbReference type="AlphaFoldDB" id="A0A0A9AB45"/>
<accession>A0A0A9AB45</accession>
<dbReference type="EMBL" id="GBRH01251695">
    <property type="protein sequence ID" value="JAD46200.1"/>
    <property type="molecule type" value="Transcribed_RNA"/>
</dbReference>
<sequence>MGSLGLLCQLLCKLGTADAP</sequence>